<organism evidence="2 3">
    <name type="scientific">Miscanthus lutarioriparius</name>
    <dbReference type="NCBI Taxonomy" id="422564"/>
    <lineage>
        <taxon>Eukaryota</taxon>
        <taxon>Viridiplantae</taxon>
        <taxon>Streptophyta</taxon>
        <taxon>Embryophyta</taxon>
        <taxon>Tracheophyta</taxon>
        <taxon>Spermatophyta</taxon>
        <taxon>Magnoliopsida</taxon>
        <taxon>Liliopsida</taxon>
        <taxon>Poales</taxon>
        <taxon>Poaceae</taxon>
        <taxon>PACMAD clade</taxon>
        <taxon>Panicoideae</taxon>
        <taxon>Andropogonodae</taxon>
        <taxon>Andropogoneae</taxon>
        <taxon>Saccharinae</taxon>
        <taxon>Miscanthus</taxon>
    </lineage>
</organism>
<name>A0A811QNB5_9POAL</name>
<feature type="region of interest" description="Disordered" evidence="1">
    <location>
        <begin position="1"/>
        <end position="52"/>
    </location>
</feature>
<gene>
    <name evidence="2" type="ORF">NCGR_LOCUS44038</name>
</gene>
<evidence type="ECO:0000256" key="1">
    <source>
        <dbReference type="SAM" id="MobiDB-lite"/>
    </source>
</evidence>
<protein>
    <submittedName>
        <fullName evidence="2">Uncharacterized protein</fullName>
    </submittedName>
</protein>
<proteinExistence type="predicted"/>
<evidence type="ECO:0000313" key="2">
    <source>
        <dbReference type="EMBL" id="CAD6260607.1"/>
    </source>
</evidence>
<feature type="region of interest" description="Disordered" evidence="1">
    <location>
        <begin position="71"/>
        <end position="94"/>
    </location>
</feature>
<dbReference type="Proteomes" id="UP000604825">
    <property type="component" value="Unassembled WGS sequence"/>
</dbReference>
<evidence type="ECO:0000313" key="3">
    <source>
        <dbReference type="Proteomes" id="UP000604825"/>
    </source>
</evidence>
<reference evidence="2" key="1">
    <citation type="submission" date="2020-10" db="EMBL/GenBank/DDBJ databases">
        <authorList>
            <person name="Han B."/>
            <person name="Lu T."/>
            <person name="Zhao Q."/>
            <person name="Huang X."/>
            <person name="Zhao Y."/>
        </authorList>
    </citation>
    <scope>NUCLEOTIDE SEQUENCE</scope>
</reference>
<keyword evidence="3" id="KW-1185">Reference proteome</keyword>
<comment type="caution">
    <text evidence="2">The sequence shown here is derived from an EMBL/GenBank/DDBJ whole genome shotgun (WGS) entry which is preliminary data.</text>
</comment>
<accession>A0A811QNB5</accession>
<dbReference type="EMBL" id="CAJGYO010000011">
    <property type="protein sequence ID" value="CAD6260607.1"/>
    <property type="molecule type" value="Genomic_DNA"/>
</dbReference>
<sequence>MEPFPDSPTMMGGRRWPRTPIPDSEVVELELLRPSHGSSTDDEGHNTQPPSADVSLLTQLEARVCIPLETPLISKPRPRRSRTPSTMLSVRRSGRLAAKVQAQNVLKQKLGIADMKQGLEPAALDSIKALFAEPLSPSK</sequence>
<dbReference type="AlphaFoldDB" id="A0A811QNB5"/>